<evidence type="ECO:0000313" key="4">
    <source>
        <dbReference type="Proteomes" id="UP001461498"/>
    </source>
</evidence>
<dbReference type="Proteomes" id="UP001461498">
    <property type="component" value="Unassembled WGS sequence"/>
</dbReference>
<feature type="coiled-coil region" evidence="1">
    <location>
        <begin position="289"/>
        <end position="393"/>
    </location>
</feature>
<name>A0AAW1DJK3_9HEMI</name>
<protein>
    <submittedName>
        <fullName evidence="3">Uncharacterized protein</fullName>
    </submittedName>
</protein>
<evidence type="ECO:0000256" key="1">
    <source>
        <dbReference type="SAM" id="Coils"/>
    </source>
</evidence>
<dbReference type="PANTHER" id="PTHR16275:SF8">
    <property type="entry name" value="COILED-COIL DOMAIN-CONTAINING PROTEIN 40"/>
    <property type="match status" value="1"/>
</dbReference>
<dbReference type="EMBL" id="JAPXFL010000003">
    <property type="protein sequence ID" value="KAK9508650.1"/>
    <property type="molecule type" value="Genomic_DNA"/>
</dbReference>
<feature type="coiled-coil region" evidence="1">
    <location>
        <begin position="860"/>
        <end position="949"/>
    </location>
</feature>
<comment type="caution">
    <text evidence="3">The sequence shown here is derived from an EMBL/GenBank/DDBJ whole genome shotgun (WGS) entry which is preliminary data.</text>
</comment>
<dbReference type="GO" id="GO:0005737">
    <property type="term" value="C:cytoplasm"/>
    <property type="evidence" value="ECO:0007669"/>
    <property type="project" value="TreeGrafter"/>
</dbReference>
<feature type="compositionally biased region" description="Acidic residues" evidence="2">
    <location>
        <begin position="1"/>
        <end position="20"/>
    </location>
</feature>
<reference evidence="3 4" key="1">
    <citation type="submission" date="2022-12" db="EMBL/GenBank/DDBJ databases">
        <title>Chromosome-level genome assembly of true bugs.</title>
        <authorList>
            <person name="Ma L."/>
            <person name="Li H."/>
        </authorList>
    </citation>
    <scope>NUCLEOTIDE SEQUENCE [LARGE SCALE GENOMIC DNA]</scope>
    <source>
        <strain evidence="3">Lab_2022b</strain>
    </source>
</reference>
<dbReference type="AlphaFoldDB" id="A0AAW1DJK3"/>
<feature type="region of interest" description="Disordered" evidence="2">
    <location>
        <begin position="1"/>
        <end position="43"/>
    </location>
</feature>
<accession>A0AAW1DJK3</accession>
<dbReference type="PANTHER" id="PTHR16275">
    <property type="entry name" value="COILED-COIL DOMAIN-CONTAINING PROTEIN 40"/>
    <property type="match status" value="1"/>
</dbReference>
<sequence>MSTQDEEETGIPAEISEDEKTETVYEISEQSETPPATTLDDKELPEQIVAVDREEEVDDKISKESDEFPITFDNVDEQMEESMHTVDIESYDLDRKDEKTEDREEKLKVTLISEPKEVIDKDKPLVIPDVIRQKLEEKELDRKDEKTEDRKEKLRVKLISEPKEIDEDKSLVTRDVIRKNIGVVFLDPPNRKTKTMVDTIFGTKSLQELGLEDYRLDDISDDAISFPSSEEPGISQVFTPSIPQVRDDVTTSSVPEEISEESSASSAFPQMEVLQADNPMMEKFQLILKNHLLKQKERLMGQLHELETDLRKANEEIKKAGDTIALEMKITSQQEETIKHLKKNIKVTSEERNKLNRINEDENKKNKALKDKLKEKEKEVNSLDQEKTMMLELISKLETYKECQEDQLKLSKIQTEKNKGDMKKMLEEKQKQDLILWRMTQLILDMKRNCDDTERNILTIRDTADEIANNINTAEIDAQALKLENDIIRQSINKLFEVVTAKNQAYPIAKKNMQYVKDSYANAVNMLTSANKQFLEISKEESKNRVKFLSAANEINNAKASLMKMTTRVESYETYYASLQPVLEYSENRAEAAVKEANNIQKEMEKIAKKMNAELQVHNELNNILMTRLNASNLAEGTKCRMNSKIKQLAKTARQQEITMAEAENKLAKQMLDNEILKAETLDIVKQNQDVNKEVAELTDQVKEQERRIKDIKCKSQNIKTKIHVQSRKINEIMQKDSEKQIYLNPLEVKVQNLEENLRTLHDEHENLENNWINLQNDVLKKGESRNKSVSDVLLLRKDYSNAEHFRLKGETKLAELLFTTKKCQKDIQYAHKKLEKLEFDACETGKLKEQLSKLAFFHEKKYEEDLKAAEKECIDIQRSNMDLDDCNEEWTEKVKQLQRELLEWEKKIQLATREKNRFQQEMQSSGEIGAMRSEIHRMEIRLSQLKKAQDKIMTDLEHCISRRDSIIDAAEARETRQRFGGKSLFF</sequence>
<organism evidence="3 4">
    <name type="scientific">Rhynocoris fuscipes</name>
    <dbReference type="NCBI Taxonomy" id="488301"/>
    <lineage>
        <taxon>Eukaryota</taxon>
        <taxon>Metazoa</taxon>
        <taxon>Ecdysozoa</taxon>
        <taxon>Arthropoda</taxon>
        <taxon>Hexapoda</taxon>
        <taxon>Insecta</taxon>
        <taxon>Pterygota</taxon>
        <taxon>Neoptera</taxon>
        <taxon>Paraneoptera</taxon>
        <taxon>Hemiptera</taxon>
        <taxon>Heteroptera</taxon>
        <taxon>Panheteroptera</taxon>
        <taxon>Cimicomorpha</taxon>
        <taxon>Reduviidae</taxon>
        <taxon>Harpactorinae</taxon>
        <taxon>Harpactorini</taxon>
        <taxon>Rhynocoris</taxon>
    </lineage>
</organism>
<proteinExistence type="predicted"/>
<feature type="coiled-coil region" evidence="1">
    <location>
        <begin position="646"/>
        <end position="778"/>
    </location>
</feature>
<dbReference type="GO" id="GO:0035082">
    <property type="term" value="P:axoneme assembly"/>
    <property type="evidence" value="ECO:0007669"/>
    <property type="project" value="InterPro"/>
</dbReference>
<evidence type="ECO:0000313" key="3">
    <source>
        <dbReference type="EMBL" id="KAK9508650.1"/>
    </source>
</evidence>
<keyword evidence="1" id="KW-0175">Coiled coil</keyword>
<keyword evidence="4" id="KW-1185">Reference proteome</keyword>
<feature type="region of interest" description="Disordered" evidence="2">
    <location>
        <begin position="82"/>
        <end position="102"/>
    </location>
</feature>
<gene>
    <name evidence="3" type="ORF">O3M35_006161</name>
</gene>
<evidence type="ECO:0000256" key="2">
    <source>
        <dbReference type="SAM" id="MobiDB-lite"/>
    </source>
</evidence>
<dbReference type="InterPro" id="IPR037386">
    <property type="entry name" value="CCDC40"/>
</dbReference>
<feature type="coiled-coil region" evidence="1">
    <location>
        <begin position="583"/>
        <end position="614"/>
    </location>
</feature>